<dbReference type="PROSITE" id="PS50294">
    <property type="entry name" value="WD_REPEATS_REGION"/>
    <property type="match status" value="14"/>
</dbReference>
<dbReference type="PANTHER" id="PTHR22847:SF637">
    <property type="entry name" value="WD REPEAT DOMAIN 5B"/>
    <property type="match status" value="1"/>
</dbReference>
<evidence type="ECO:0000256" key="4">
    <source>
        <dbReference type="SAM" id="MobiDB-lite"/>
    </source>
</evidence>
<dbReference type="STRING" id="933852.A0A0C2XMD8"/>
<dbReference type="OrthoDB" id="538223at2759"/>
<feature type="domain" description="NACHT" evidence="5">
    <location>
        <begin position="24"/>
        <end position="175"/>
    </location>
</feature>
<feature type="region of interest" description="Disordered" evidence="4">
    <location>
        <begin position="941"/>
        <end position="961"/>
    </location>
</feature>
<dbReference type="Pfam" id="PF24883">
    <property type="entry name" value="NPHP3_N"/>
    <property type="match status" value="1"/>
</dbReference>
<keyword evidence="7" id="KW-1185">Reference proteome</keyword>
<dbReference type="PROSITE" id="PS50082">
    <property type="entry name" value="WD_REPEATS_2"/>
    <property type="match status" value="14"/>
</dbReference>
<dbReference type="Gene3D" id="3.40.50.300">
    <property type="entry name" value="P-loop containing nucleotide triphosphate hydrolases"/>
    <property type="match status" value="1"/>
</dbReference>
<feature type="compositionally biased region" description="Polar residues" evidence="4">
    <location>
        <begin position="946"/>
        <end position="955"/>
    </location>
</feature>
<feature type="repeat" description="WD" evidence="3">
    <location>
        <begin position="986"/>
        <end position="1027"/>
    </location>
</feature>
<evidence type="ECO:0000313" key="6">
    <source>
        <dbReference type="EMBL" id="KIM30107.1"/>
    </source>
</evidence>
<evidence type="ECO:0000256" key="3">
    <source>
        <dbReference type="PROSITE-ProRule" id="PRU00221"/>
    </source>
</evidence>
<evidence type="ECO:0000256" key="2">
    <source>
        <dbReference type="ARBA" id="ARBA00022737"/>
    </source>
</evidence>
<dbReference type="Gene3D" id="2.130.10.10">
    <property type="entry name" value="YVTN repeat-like/Quinoprotein amine dehydrogenase"/>
    <property type="match status" value="7"/>
</dbReference>
<dbReference type="GO" id="GO:0005634">
    <property type="term" value="C:nucleus"/>
    <property type="evidence" value="ECO:0007669"/>
    <property type="project" value="TreeGrafter"/>
</dbReference>
<keyword evidence="2" id="KW-0677">Repeat</keyword>
<accession>A0A0C2XMD8</accession>
<dbReference type="PROSITE" id="PS00678">
    <property type="entry name" value="WD_REPEATS_1"/>
    <property type="match status" value="10"/>
</dbReference>
<dbReference type="Pfam" id="PF00400">
    <property type="entry name" value="WD40"/>
    <property type="match status" value="14"/>
</dbReference>
<feature type="repeat" description="WD" evidence="3">
    <location>
        <begin position="599"/>
        <end position="640"/>
    </location>
</feature>
<feature type="repeat" description="WD" evidence="3">
    <location>
        <begin position="556"/>
        <end position="597"/>
    </location>
</feature>
<protein>
    <recommendedName>
        <fullName evidence="5">NACHT domain-containing protein</fullName>
    </recommendedName>
</protein>
<feature type="repeat" description="WD" evidence="3">
    <location>
        <begin position="900"/>
        <end position="941"/>
    </location>
</feature>
<feature type="repeat" description="WD" evidence="3">
    <location>
        <begin position="814"/>
        <end position="855"/>
    </location>
</feature>
<feature type="repeat" description="WD" evidence="3">
    <location>
        <begin position="1072"/>
        <end position="1113"/>
    </location>
</feature>
<organism evidence="6 7">
    <name type="scientific">Serendipita vermifera MAFF 305830</name>
    <dbReference type="NCBI Taxonomy" id="933852"/>
    <lineage>
        <taxon>Eukaryota</taxon>
        <taxon>Fungi</taxon>
        <taxon>Dikarya</taxon>
        <taxon>Basidiomycota</taxon>
        <taxon>Agaricomycotina</taxon>
        <taxon>Agaricomycetes</taxon>
        <taxon>Sebacinales</taxon>
        <taxon>Serendipitaceae</taxon>
        <taxon>Serendipita</taxon>
    </lineage>
</organism>
<feature type="compositionally biased region" description="Polar residues" evidence="4">
    <location>
        <begin position="688"/>
        <end position="697"/>
    </location>
</feature>
<feature type="repeat" description="WD" evidence="3">
    <location>
        <begin position="1029"/>
        <end position="1070"/>
    </location>
</feature>
<dbReference type="PANTHER" id="PTHR22847">
    <property type="entry name" value="WD40 REPEAT PROTEIN"/>
    <property type="match status" value="1"/>
</dbReference>
<dbReference type="GO" id="GO:1990234">
    <property type="term" value="C:transferase complex"/>
    <property type="evidence" value="ECO:0007669"/>
    <property type="project" value="UniProtKB-ARBA"/>
</dbReference>
<reference evidence="6 7" key="1">
    <citation type="submission" date="2014-04" db="EMBL/GenBank/DDBJ databases">
        <authorList>
            <consortium name="DOE Joint Genome Institute"/>
            <person name="Kuo A."/>
            <person name="Zuccaro A."/>
            <person name="Kohler A."/>
            <person name="Nagy L.G."/>
            <person name="Floudas D."/>
            <person name="Copeland A."/>
            <person name="Barry K.W."/>
            <person name="Cichocki N."/>
            <person name="Veneault-Fourrey C."/>
            <person name="LaButti K."/>
            <person name="Lindquist E.A."/>
            <person name="Lipzen A."/>
            <person name="Lundell T."/>
            <person name="Morin E."/>
            <person name="Murat C."/>
            <person name="Sun H."/>
            <person name="Tunlid A."/>
            <person name="Henrissat B."/>
            <person name="Grigoriev I.V."/>
            <person name="Hibbett D.S."/>
            <person name="Martin F."/>
            <person name="Nordberg H.P."/>
            <person name="Cantor M.N."/>
            <person name="Hua S.X."/>
        </authorList>
    </citation>
    <scope>NUCLEOTIDE SEQUENCE [LARGE SCALE GENOMIC DNA]</scope>
    <source>
        <strain evidence="6 7">MAFF 305830</strain>
    </source>
</reference>
<dbReference type="Proteomes" id="UP000054097">
    <property type="component" value="Unassembled WGS sequence"/>
</dbReference>
<evidence type="ECO:0000256" key="1">
    <source>
        <dbReference type="ARBA" id="ARBA00022574"/>
    </source>
</evidence>
<feature type="repeat" description="WD" evidence="3">
    <location>
        <begin position="943"/>
        <end position="984"/>
    </location>
</feature>
<feature type="region of interest" description="Disordered" evidence="4">
    <location>
        <begin position="681"/>
        <end position="703"/>
    </location>
</feature>
<dbReference type="InterPro" id="IPR056884">
    <property type="entry name" value="NPHP3-like_N"/>
</dbReference>
<feature type="repeat" description="WD" evidence="3">
    <location>
        <begin position="642"/>
        <end position="683"/>
    </location>
</feature>
<gene>
    <name evidence="6" type="ORF">M408DRAFT_66858</name>
</gene>
<dbReference type="InterPro" id="IPR001680">
    <property type="entry name" value="WD40_rpt"/>
</dbReference>
<dbReference type="PRINTS" id="PR00320">
    <property type="entry name" value="GPROTEINBRPT"/>
</dbReference>
<name>A0A0C2XMD8_SERVB</name>
<reference evidence="7" key="2">
    <citation type="submission" date="2015-01" db="EMBL/GenBank/DDBJ databases">
        <title>Evolutionary Origins and Diversification of the Mycorrhizal Mutualists.</title>
        <authorList>
            <consortium name="DOE Joint Genome Institute"/>
            <consortium name="Mycorrhizal Genomics Consortium"/>
            <person name="Kohler A."/>
            <person name="Kuo A."/>
            <person name="Nagy L.G."/>
            <person name="Floudas D."/>
            <person name="Copeland A."/>
            <person name="Barry K.W."/>
            <person name="Cichocki N."/>
            <person name="Veneault-Fourrey C."/>
            <person name="LaButti K."/>
            <person name="Lindquist E.A."/>
            <person name="Lipzen A."/>
            <person name="Lundell T."/>
            <person name="Morin E."/>
            <person name="Murat C."/>
            <person name="Riley R."/>
            <person name="Ohm R."/>
            <person name="Sun H."/>
            <person name="Tunlid A."/>
            <person name="Henrissat B."/>
            <person name="Grigoriev I.V."/>
            <person name="Hibbett D.S."/>
            <person name="Martin F."/>
        </authorList>
    </citation>
    <scope>NUCLEOTIDE SEQUENCE [LARGE SCALE GENOMIC DNA]</scope>
    <source>
        <strain evidence="7">MAFF 305830</strain>
    </source>
</reference>
<dbReference type="SUPFAM" id="SSF52540">
    <property type="entry name" value="P-loop containing nucleoside triphosphate hydrolases"/>
    <property type="match status" value="1"/>
</dbReference>
<dbReference type="EMBL" id="KN824286">
    <property type="protein sequence ID" value="KIM30107.1"/>
    <property type="molecule type" value="Genomic_DNA"/>
</dbReference>
<dbReference type="SUPFAM" id="SSF82171">
    <property type="entry name" value="DPP6 N-terminal domain-like"/>
    <property type="match status" value="1"/>
</dbReference>
<dbReference type="InterPro" id="IPR015943">
    <property type="entry name" value="WD40/YVTN_repeat-like_dom_sf"/>
</dbReference>
<dbReference type="InterPro" id="IPR020472">
    <property type="entry name" value="WD40_PAC1"/>
</dbReference>
<feature type="non-terminal residue" evidence="6">
    <location>
        <position position="1"/>
    </location>
</feature>
<dbReference type="CDD" id="cd00200">
    <property type="entry name" value="WD40"/>
    <property type="match status" value="2"/>
</dbReference>
<dbReference type="InterPro" id="IPR007111">
    <property type="entry name" value="NACHT_NTPase"/>
</dbReference>
<feature type="repeat" description="WD" evidence="3">
    <location>
        <begin position="1115"/>
        <end position="1156"/>
    </location>
</feature>
<proteinExistence type="predicted"/>
<feature type="repeat" description="WD" evidence="3">
    <location>
        <begin position="857"/>
        <end position="898"/>
    </location>
</feature>
<dbReference type="HOGENOM" id="CLU_000288_6_3_1"/>
<sequence>CLEGTRQDILERVRSWEADFEAPNILWINGYPGVGKSAIAATIVEELRSANRLGSSFFFQREKASAMTPSVLWRIVAHDLSRRYPGIRKHLVTTLSMNESCSTTSNVDTLFRELIYEPLTKSDIPAEKLPVIVLDALDECGGVDGRRSDHRKKLMRTLKSWSSLPDGFKLIVTSRRESDIELLFSTVLHHPVEVLAGEDADSSSSSDIRAFLLHELHQLVAQYPSLPSDWPGEKVIAWLIDHARGLFIWIKTVVKLLESGEPRRILRQILSNDVGSMADLYAWILHASFPIPSEDYGRDFCTVLGAIIFTREPLDVANLTHLLSIDSSTMEYICNGLKSVLDCGTIIRIRHQSFVDFLLNSKECPPSFLIDKERERKHLTLCCFNTMKHHLRFNICGLESSYVRNQDVPNLAKRVDECIPLYLSYASRYWASHLVETVPDGNLNDSLQYFMDHQFLWWLETMSLMRQINIGSGMLRSLVSWLRQSNQDDSLATDMQKFVAAFASAMSQSTPHIYISALAFAPRCLEVSKQYLSHYPRTLGVRSGGLQSWPSIQNICTGHQGSVWSVTFSPDGRRIVSGSKDHTIRVWDAETGETVLGPLQGHTSSVYSVSFSPDGKRIVSGSGDHTIRVWDAETGGTVLGPLQGHRSQVTSVSFSPDGKRIVSGSWDRTIRVWDTETGETVLGPLQGHSESTNSVSFSPDGKRIVSGSHDNTIRVWDVETGETVLGPLQGHSDSINSVSFSPDGKRIASGSSDHTIRVWDSETGETVLGPLRGHSDSTNSVSFSPDGKRIVSGSWDRTIRVWDTETGETVLGPLQGHRSMVFSVSFSPDGKRIVSGSRHRGIRVWDAETGQTVQGSLQGHTSSVISVSFSPDGKRIASGSSDHKIRVWDAETGEAFLGPLQGHSDSIRSVMFSPDGKRIVSGSKDHTIRVWDAETGETVLGPLQGHSDSTNSVSFSPDGKRIVSGSGDHTIRVWDAETGETVLGPLQGHSDSINSVSFSPDGKRILSGSLDDTIRVWDAETGETVVGPLDGHHNFIDPVSSSPDGKRIVHGSWDRTIRVWDAETGRTVLGPLDGHSGSINCVSFSPDGKRIASGSSDQTIRVWDAGTGESVLGPLQGHSDSINSVSFSPDGKRIVSGSEDHTIWVWDAAMGQTVVNISQSPNPARESLSPFSAQKLLPSGFHNMDYKSNGLLVSSLQYGWIRGPNSELLFWVPPEIRPRLYRLGPILVIDGRKAWTTLDLEHFVHGKEWSRCKDHRVT</sequence>
<keyword evidence="1 3" id="KW-0853">WD repeat</keyword>
<feature type="repeat" description="WD" evidence="3">
    <location>
        <begin position="685"/>
        <end position="726"/>
    </location>
</feature>
<evidence type="ECO:0000313" key="7">
    <source>
        <dbReference type="Proteomes" id="UP000054097"/>
    </source>
</evidence>
<dbReference type="InterPro" id="IPR011047">
    <property type="entry name" value="Quinoprotein_ADH-like_sf"/>
</dbReference>
<dbReference type="InterPro" id="IPR027417">
    <property type="entry name" value="P-loop_NTPase"/>
</dbReference>
<dbReference type="SMART" id="SM00320">
    <property type="entry name" value="WD40"/>
    <property type="match status" value="14"/>
</dbReference>
<dbReference type="InterPro" id="IPR036322">
    <property type="entry name" value="WD40_repeat_dom_sf"/>
</dbReference>
<dbReference type="SUPFAM" id="SSF50998">
    <property type="entry name" value="Quinoprotein alcohol dehydrogenase-like"/>
    <property type="match status" value="1"/>
</dbReference>
<dbReference type="PROSITE" id="PS50837">
    <property type="entry name" value="NACHT"/>
    <property type="match status" value="1"/>
</dbReference>
<evidence type="ECO:0000259" key="5">
    <source>
        <dbReference type="PROSITE" id="PS50837"/>
    </source>
</evidence>
<dbReference type="SUPFAM" id="SSF50978">
    <property type="entry name" value="WD40 repeat-like"/>
    <property type="match status" value="1"/>
</dbReference>
<feature type="repeat" description="WD" evidence="3">
    <location>
        <begin position="728"/>
        <end position="769"/>
    </location>
</feature>
<dbReference type="AlphaFoldDB" id="A0A0C2XMD8"/>
<dbReference type="InterPro" id="IPR019775">
    <property type="entry name" value="WD40_repeat_CS"/>
</dbReference>
<feature type="repeat" description="WD" evidence="3">
    <location>
        <begin position="771"/>
        <end position="812"/>
    </location>
</feature>